<sequence length="76" mass="8619">MADHPCRGLGHCQPPLHSDNMHMAAPPPQAVPTFAVNRCNKHVEQFYAIQSHHTQFKTNFLHENFDSDTTVGKPQR</sequence>
<accession>A0A426YRW7</accession>
<comment type="caution">
    <text evidence="1">The sequence shown here is derived from an EMBL/GenBank/DDBJ whole genome shotgun (WGS) entry which is preliminary data.</text>
</comment>
<dbReference type="Proteomes" id="UP000287651">
    <property type="component" value="Unassembled WGS sequence"/>
</dbReference>
<feature type="non-terminal residue" evidence="1">
    <location>
        <position position="76"/>
    </location>
</feature>
<gene>
    <name evidence="1" type="ORF">B296_00004531</name>
</gene>
<dbReference type="EMBL" id="AMZH03010585">
    <property type="protein sequence ID" value="RRT54480.1"/>
    <property type="molecule type" value="Genomic_DNA"/>
</dbReference>
<protein>
    <submittedName>
        <fullName evidence="1">Uncharacterized protein</fullName>
    </submittedName>
</protein>
<evidence type="ECO:0000313" key="1">
    <source>
        <dbReference type="EMBL" id="RRT54480.1"/>
    </source>
</evidence>
<evidence type="ECO:0000313" key="2">
    <source>
        <dbReference type="Proteomes" id="UP000287651"/>
    </source>
</evidence>
<reference evidence="1 2" key="1">
    <citation type="journal article" date="2014" name="Agronomy (Basel)">
        <title>A Draft Genome Sequence for Ensete ventricosum, the Drought-Tolerant Tree Against Hunger.</title>
        <authorList>
            <person name="Harrison J."/>
            <person name="Moore K.A."/>
            <person name="Paszkiewicz K."/>
            <person name="Jones T."/>
            <person name="Grant M."/>
            <person name="Ambacheew D."/>
            <person name="Muzemil S."/>
            <person name="Studholme D.J."/>
        </authorList>
    </citation>
    <scope>NUCLEOTIDE SEQUENCE [LARGE SCALE GENOMIC DNA]</scope>
</reference>
<proteinExistence type="predicted"/>
<organism evidence="1 2">
    <name type="scientific">Ensete ventricosum</name>
    <name type="common">Abyssinian banana</name>
    <name type="synonym">Musa ensete</name>
    <dbReference type="NCBI Taxonomy" id="4639"/>
    <lineage>
        <taxon>Eukaryota</taxon>
        <taxon>Viridiplantae</taxon>
        <taxon>Streptophyta</taxon>
        <taxon>Embryophyta</taxon>
        <taxon>Tracheophyta</taxon>
        <taxon>Spermatophyta</taxon>
        <taxon>Magnoliopsida</taxon>
        <taxon>Liliopsida</taxon>
        <taxon>Zingiberales</taxon>
        <taxon>Musaceae</taxon>
        <taxon>Ensete</taxon>
    </lineage>
</organism>
<dbReference type="AlphaFoldDB" id="A0A426YRW7"/>
<name>A0A426YRW7_ENSVE</name>